<proteinExistence type="predicted"/>
<protein>
    <submittedName>
        <fullName evidence="1">Uncharacterized protein</fullName>
    </submittedName>
</protein>
<name>A0ACC2I963_9PLEO</name>
<gene>
    <name evidence="1" type="ORF">OPT61_g5760</name>
</gene>
<comment type="caution">
    <text evidence="1">The sequence shown here is derived from an EMBL/GenBank/DDBJ whole genome shotgun (WGS) entry which is preliminary data.</text>
</comment>
<dbReference type="Proteomes" id="UP001153331">
    <property type="component" value="Unassembled WGS sequence"/>
</dbReference>
<evidence type="ECO:0000313" key="1">
    <source>
        <dbReference type="EMBL" id="KAJ8111719.1"/>
    </source>
</evidence>
<accession>A0ACC2I963</accession>
<reference evidence="1" key="1">
    <citation type="submission" date="2022-11" db="EMBL/GenBank/DDBJ databases">
        <title>Genome Sequence of Boeremia exigua.</title>
        <authorList>
            <person name="Buettner E."/>
        </authorList>
    </citation>
    <scope>NUCLEOTIDE SEQUENCE</scope>
    <source>
        <strain evidence="1">CU02</strain>
    </source>
</reference>
<organism evidence="1 2">
    <name type="scientific">Boeremia exigua</name>
    <dbReference type="NCBI Taxonomy" id="749465"/>
    <lineage>
        <taxon>Eukaryota</taxon>
        <taxon>Fungi</taxon>
        <taxon>Dikarya</taxon>
        <taxon>Ascomycota</taxon>
        <taxon>Pezizomycotina</taxon>
        <taxon>Dothideomycetes</taxon>
        <taxon>Pleosporomycetidae</taxon>
        <taxon>Pleosporales</taxon>
        <taxon>Pleosporineae</taxon>
        <taxon>Didymellaceae</taxon>
        <taxon>Boeremia</taxon>
    </lineage>
</organism>
<sequence>MRMFPGRYLPKQHNKQFQRETERQCTRNKVADESARSFDTKQKLEREVPEHKAGLDLEVSQFSLEDHAVDKDLAWFDKALPKASSQEDPSSEGSYTPAAVSYTYYEVQAQPTFNASSTSYDGDAGDAFMQELQEIVDQNDGSDIDMGHDVEEAARTDAEGLQRTASDSPPLARPHLERKAKETPTAQLESEDEAVEVANTQPRRPPIRQLIGIDLHAGKTYESSTASSAN</sequence>
<keyword evidence="2" id="KW-1185">Reference proteome</keyword>
<evidence type="ECO:0000313" key="2">
    <source>
        <dbReference type="Proteomes" id="UP001153331"/>
    </source>
</evidence>
<dbReference type="EMBL" id="JAPHNI010000381">
    <property type="protein sequence ID" value="KAJ8111719.1"/>
    <property type="molecule type" value="Genomic_DNA"/>
</dbReference>